<protein>
    <submittedName>
        <fullName evidence="1">Uncharacterized protein</fullName>
    </submittedName>
</protein>
<evidence type="ECO:0000313" key="2">
    <source>
        <dbReference type="Proteomes" id="UP000468687"/>
    </source>
</evidence>
<sequence length="121" mass="12495">MTSFRPTRLVSAATAAYGVYALAKPSHLPDALGIRGGERASYEGLATTYGVRDLIISSAGIAGGPRLRRLALGARITSDVVDCLLLNQKLSDGGARKKATAVTLAWAALNASVLVADVKKG</sequence>
<keyword evidence="2" id="KW-1185">Reference proteome</keyword>
<proteinExistence type="predicted"/>
<dbReference type="AlphaFoldDB" id="A0A6P0HJ15"/>
<comment type="caution">
    <text evidence="1">The sequence shown here is derived from an EMBL/GenBank/DDBJ whole genome shotgun (WGS) entry which is preliminary data.</text>
</comment>
<organism evidence="1 2">
    <name type="scientific">Nocardioides zeae</name>
    <dbReference type="NCBI Taxonomy" id="1457234"/>
    <lineage>
        <taxon>Bacteria</taxon>
        <taxon>Bacillati</taxon>
        <taxon>Actinomycetota</taxon>
        <taxon>Actinomycetes</taxon>
        <taxon>Propionibacteriales</taxon>
        <taxon>Nocardioidaceae</taxon>
        <taxon>Nocardioides</taxon>
    </lineage>
</organism>
<accession>A0A6P0HJ15</accession>
<dbReference type="Proteomes" id="UP000468687">
    <property type="component" value="Unassembled WGS sequence"/>
</dbReference>
<evidence type="ECO:0000313" key="1">
    <source>
        <dbReference type="EMBL" id="NEN78593.1"/>
    </source>
</evidence>
<reference evidence="1 2" key="1">
    <citation type="journal article" date="2014" name="Int. J. Syst. Evol. Microbiol.">
        <title>Nocardioides zeae sp. nov., isolated from the stem of Zea mays.</title>
        <authorList>
            <person name="Glaeser S.P."/>
            <person name="McInroy J.A."/>
            <person name="Busse H.J."/>
            <person name="Kampfer P."/>
        </authorList>
    </citation>
    <scope>NUCLEOTIDE SEQUENCE [LARGE SCALE GENOMIC DNA]</scope>
    <source>
        <strain evidence="1 2">JCM 30728</strain>
    </source>
</reference>
<name>A0A6P0HJ15_9ACTN</name>
<dbReference type="EMBL" id="JAAGXA010000006">
    <property type="protein sequence ID" value="NEN78593.1"/>
    <property type="molecule type" value="Genomic_DNA"/>
</dbReference>
<gene>
    <name evidence="1" type="ORF">G3T38_09910</name>
</gene>
<dbReference type="RefSeq" id="WP_163772147.1">
    <property type="nucleotide sequence ID" value="NZ_JAAGXA010000006.1"/>
</dbReference>